<proteinExistence type="predicted"/>
<feature type="transmembrane region" description="Helical" evidence="2">
    <location>
        <begin position="634"/>
        <end position="655"/>
    </location>
</feature>
<dbReference type="SUPFAM" id="SSF63825">
    <property type="entry name" value="YWTD domain"/>
    <property type="match status" value="2"/>
</dbReference>
<keyword evidence="4" id="KW-1185">Reference proteome</keyword>
<keyword evidence="2" id="KW-0812">Transmembrane</keyword>
<evidence type="ECO:0000313" key="4">
    <source>
        <dbReference type="Proteomes" id="UP000728032"/>
    </source>
</evidence>
<dbReference type="InterPro" id="IPR050778">
    <property type="entry name" value="Cueball_EGF_LRP_Nidogen"/>
</dbReference>
<dbReference type="OrthoDB" id="6408956at2759"/>
<dbReference type="AlphaFoldDB" id="A0A7R9MAY1"/>
<keyword evidence="2" id="KW-1133">Transmembrane helix</keyword>
<evidence type="ECO:0008006" key="5">
    <source>
        <dbReference type="Google" id="ProtNLM"/>
    </source>
</evidence>
<dbReference type="GO" id="GO:0005886">
    <property type="term" value="C:plasma membrane"/>
    <property type="evidence" value="ECO:0007669"/>
    <property type="project" value="TreeGrafter"/>
</dbReference>
<organism evidence="3">
    <name type="scientific">Oppiella nova</name>
    <dbReference type="NCBI Taxonomy" id="334625"/>
    <lineage>
        <taxon>Eukaryota</taxon>
        <taxon>Metazoa</taxon>
        <taxon>Ecdysozoa</taxon>
        <taxon>Arthropoda</taxon>
        <taxon>Chelicerata</taxon>
        <taxon>Arachnida</taxon>
        <taxon>Acari</taxon>
        <taxon>Acariformes</taxon>
        <taxon>Sarcoptiformes</taxon>
        <taxon>Oribatida</taxon>
        <taxon>Brachypylina</taxon>
        <taxon>Oppioidea</taxon>
        <taxon>Oppiidae</taxon>
        <taxon>Oppiella</taxon>
    </lineage>
</organism>
<dbReference type="EMBL" id="OC924526">
    <property type="protein sequence ID" value="CAD7655565.1"/>
    <property type="molecule type" value="Genomic_DNA"/>
</dbReference>
<dbReference type="PANTHER" id="PTHR46513">
    <property type="entry name" value="VITELLOGENIN RECEPTOR-LIKE PROTEIN-RELATED-RELATED"/>
    <property type="match status" value="1"/>
</dbReference>
<sequence length="660" mass="75560">YRQPIIDNQSIAGNTSDDLIDITESYKSLALDYIHNIIYYPLCTYTTKDIGIYAVNITDPHKQQIPIVRQQHCVAKDIRVDPLESLLFWSEYIPSEISSSSYSSYSSYSRYSSRPTYSDSRHKSHIMRSSQDGQGVQIIMYSQYVRRNTLSIDITAKRLYWISSESSYSSISRLYTIGYDGSDQRLILSSKSLFSETTITAMDVFGDYIYWTDNANDTILRVNVKETSEEPVVHVVLQSGIDINAMKVVHKSRQPMARNKCSSHLCPELCLPSSYNHRNYTCRSQCESQTWNGNTCVTVSPVSVTPIYRVTTPSTPYEVLDNETKLLFVSYKEGIYVKQNIHELDTNYIESIGLVSSNELITELDYNYNNNFMLYIVNGVAKGIEVFTIGHNLYSYDVVIHNESHTSYDLAVDPNNGLLVWSQTKYTYSSYSYRYMGSIKRANQDGSNIQVLYNSTGNIKTLTLDIRSQLVYWIDTNTNYLRSTTYLGTNYRLISSDSRFGSAFSMDMLGKYIFWSNSDTNSIYITDITDEEEGVERLITSYADLQAIRVLDPNRQIHGTNRCLNRNCSQLCLPVQQDYRCVCAKDRILCKENETLVLQTNNTNLIENTTDDSMGRISQKLDSLLNTTSNATNYWIIIAVIIISINLLLIGIYFYRKMKA</sequence>
<dbReference type="InterPro" id="IPR011042">
    <property type="entry name" value="6-blade_b-propeller_TolB-like"/>
</dbReference>
<evidence type="ECO:0000256" key="2">
    <source>
        <dbReference type="SAM" id="Phobius"/>
    </source>
</evidence>
<dbReference type="Gene3D" id="2.120.10.30">
    <property type="entry name" value="TolB, C-terminal domain"/>
    <property type="match status" value="2"/>
</dbReference>
<reference evidence="3" key="1">
    <citation type="submission" date="2020-11" db="EMBL/GenBank/DDBJ databases">
        <authorList>
            <person name="Tran Van P."/>
        </authorList>
    </citation>
    <scope>NUCLEOTIDE SEQUENCE</scope>
</reference>
<keyword evidence="1" id="KW-0245">EGF-like domain</keyword>
<accession>A0A7R9MAY1</accession>
<dbReference type="Proteomes" id="UP000728032">
    <property type="component" value="Unassembled WGS sequence"/>
</dbReference>
<evidence type="ECO:0000256" key="1">
    <source>
        <dbReference type="ARBA" id="ARBA00022536"/>
    </source>
</evidence>
<protein>
    <recommendedName>
        <fullName evidence="5">Vitellogenin receptor</fullName>
    </recommendedName>
</protein>
<keyword evidence="2" id="KW-0472">Membrane</keyword>
<name>A0A7R9MAY1_9ACAR</name>
<gene>
    <name evidence="3" type="ORF">ONB1V03_LOCUS12208</name>
</gene>
<feature type="non-terminal residue" evidence="3">
    <location>
        <position position="1"/>
    </location>
</feature>
<dbReference type="InterPro" id="IPR000033">
    <property type="entry name" value="LDLR_classB_rpt"/>
</dbReference>
<dbReference type="GO" id="GO:0042813">
    <property type="term" value="F:Wnt receptor activity"/>
    <property type="evidence" value="ECO:0007669"/>
    <property type="project" value="TreeGrafter"/>
</dbReference>
<dbReference type="SMART" id="SM00135">
    <property type="entry name" value="LY"/>
    <property type="match status" value="5"/>
</dbReference>
<evidence type="ECO:0000313" key="3">
    <source>
        <dbReference type="EMBL" id="CAD7655565.1"/>
    </source>
</evidence>
<dbReference type="GO" id="GO:0017147">
    <property type="term" value="F:Wnt-protein binding"/>
    <property type="evidence" value="ECO:0007669"/>
    <property type="project" value="TreeGrafter"/>
</dbReference>
<dbReference type="EMBL" id="CAJPVJ010009701">
    <property type="protein sequence ID" value="CAG2172752.1"/>
    <property type="molecule type" value="Genomic_DNA"/>
</dbReference>
<dbReference type="GO" id="GO:0060070">
    <property type="term" value="P:canonical Wnt signaling pathway"/>
    <property type="evidence" value="ECO:0007669"/>
    <property type="project" value="TreeGrafter"/>
</dbReference>